<dbReference type="PATRIC" id="fig|1681.53.peg.144"/>
<proteinExistence type="predicted"/>
<dbReference type="AlphaFoldDB" id="A0A133KTJ1"/>
<dbReference type="EMBL" id="LRPO01000003">
    <property type="protein sequence ID" value="KWZ82891.1"/>
    <property type="molecule type" value="Genomic_DNA"/>
</dbReference>
<gene>
    <name evidence="1" type="ORF">HMPREF3196_00149</name>
</gene>
<protein>
    <submittedName>
        <fullName evidence="1">Uncharacterized protein</fullName>
    </submittedName>
</protein>
<organism evidence="1 2">
    <name type="scientific">Bifidobacterium bifidum</name>
    <dbReference type="NCBI Taxonomy" id="1681"/>
    <lineage>
        <taxon>Bacteria</taxon>
        <taxon>Bacillati</taxon>
        <taxon>Actinomycetota</taxon>
        <taxon>Actinomycetes</taxon>
        <taxon>Bifidobacteriales</taxon>
        <taxon>Bifidobacteriaceae</taxon>
        <taxon>Bifidobacterium</taxon>
    </lineage>
</organism>
<comment type="caution">
    <text evidence="1">The sequence shown here is derived from an EMBL/GenBank/DDBJ whole genome shotgun (WGS) entry which is preliminary data.</text>
</comment>
<reference evidence="1 2" key="1">
    <citation type="submission" date="2016-01" db="EMBL/GenBank/DDBJ databases">
        <authorList>
            <person name="Oliw E.H."/>
        </authorList>
    </citation>
    <scope>NUCLEOTIDE SEQUENCE [LARGE SCALE GENOMIC DNA]</scope>
    <source>
        <strain evidence="1 2">MJR8628B</strain>
    </source>
</reference>
<name>A0A133KTJ1_BIFBI</name>
<sequence>MAHPQSMSHESLTIAINLRKAANRLPYMNAERMAAFPLPRTHRCPRVLTQVWGRIAHTCRYQQKEML</sequence>
<accession>A0A133KTJ1</accession>
<evidence type="ECO:0000313" key="1">
    <source>
        <dbReference type="EMBL" id="KWZ82891.1"/>
    </source>
</evidence>
<dbReference type="Proteomes" id="UP000070092">
    <property type="component" value="Unassembled WGS sequence"/>
</dbReference>
<evidence type="ECO:0000313" key="2">
    <source>
        <dbReference type="Proteomes" id="UP000070092"/>
    </source>
</evidence>